<dbReference type="Gene3D" id="2.60.40.790">
    <property type="match status" value="1"/>
</dbReference>
<dbReference type="PANTHER" id="PTHR11527">
    <property type="entry name" value="HEAT-SHOCK PROTEIN 20 FAMILY MEMBER"/>
    <property type="match status" value="1"/>
</dbReference>
<sequence>MNALTRRGGLFDEFFRDFSPGYFVQPLHGDPLPGQVKLDVRESEGAFEVQAEVPGVKKEDIQVEVDGNVLSLRAEVRQEDATEGGEGRPLRRERYYGSVARTLQLPAEVDESQCKAHYENGVLRLTLPKKVQTKAQRRVAIE</sequence>
<proteinExistence type="inferred from homology"/>
<dbReference type="InterPro" id="IPR002068">
    <property type="entry name" value="A-crystallin/Hsp20_dom"/>
</dbReference>
<protein>
    <submittedName>
        <fullName evidence="5">Hsp20/alpha crystallin family protein</fullName>
    </submittedName>
</protein>
<accession>A0A937CU07</accession>
<dbReference type="InterPro" id="IPR031107">
    <property type="entry name" value="Small_HSP"/>
</dbReference>
<evidence type="ECO:0000256" key="1">
    <source>
        <dbReference type="PROSITE-ProRule" id="PRU00285"/>
    </source>
</evidence>
<evidence type="ECO:0000313" key="5">
    <source>
        <dbReference type="EMBL" id="MBL0392866.1"/>
    </source>
</evidence>
<dbReference type="PROSITE" id="PS51203">
    <property type="entry name" value="CS"/>
    <property type="match status" value="1"/>
</dbReference>
<evidence type="ECO:0000256" key="2">
    <source>
        <dbReference type="RuleBase" id="RU003616"/>
    </source>
</evidence>
<dbReference type="Pfam" id="PF00011">
    <property type="entry name" value="HSP20"/>
    <property type="match status" value="1"/>
</dbReference>
<keyword evidence="6" id="KW-1185">Reference proteome</keyword>
<dbReference type="EMBL" id="JAEQNE010000004">
    <property type="protein sequence ID" value="MBL0392866.1"/>
    <property type="molecule type" value="Genomic_DNA"/>
</dbReference>
<evidence type="ECO:0000259" key="4">
    <source>
        <dbReference type="PROSITE" id="PS51203"/>
    </source>
</evidence>
<evidence type="ECO:0000259" key="3">
    <source>
        <dbReference type="PROSITE" id="PS01031"/>
    </source>
</evidence>
<gene>
    <name evidence="5" type="ORF">JJ685_17140</name>
</gene>
<reference evidence="5 6" key="1">
    <citation type="journal article" date="2017" name="Int. J. Syst. Evol. Microbiol.">
        <title>Ramlibacter monticola sp. nov., isolated from forest soil.</title>
        <authorList>
            <person name="Chaudhary D.K."/>
            <person name="Kim J."/>
        </authorList>
    </citation>
    <scope>NUCLEOTIDE SEQUENCE [LARGE SCALE GENOMIC DNA]</scope>
    <source>
        <strain evidence="5 6">KACC 19175</strain>
    </source>
</reference>
<feature type="domain" description="SHSP" evidence="3">
    <location>
        <begin position="29"/>
        <end position="142"/>
    </location>
</feature>
<evidence type="ECO:0000313" key="6">
    <source>
        <dbReference type="Proteomes" id="UP000599109"/>
    </source>
</evidence>
<dbReference type="CDD" id="cd06471">
    <property type="entry name" value="ACD_LpsHSP_like"/>
    <property type="match status" value="1"/>
</dbReference>
<name>A0A937CU07_9BURK</name>
<feature type="domain" description="CS" evidence="4">
    <location>
        <begin position="33"/>
        <end position="142"/>
    </location>
</feature>
<dbReference type="InterPro" id="IPR007052">
    <property type="entry name" value="CS_dom"/>
</dbReference>
<dbReference type="SUPFAM" id="SSF49764">
    <property type="entry name" value="HSP20-like chaperones"/>
    <property type="match status" value="1"/>
</dbReference>
<dbReference type="PROSITE" id="PS01031">
    <property type="entry name" value="SHSP"/>
    <property type="match status" value="1"/>
</dbReference>
<dbReference type="Proteomes" id="UP000599109">
    <property type="component" value="Unassembled WGS sequence"/>
</dbReference>
<comment type="caution">
    <text evidence="5">The sequence shown here is derived from an EMBL/GenBank/DDBJ whole genome shotgun (WGS) entry which is preliminary data.</text>
</comment>
<dbReference type="InterPro" id="IPR008978">
    <property type="entry name" value="HSP20-like_chaperone"/>
</dbReference>
<organism evidence="5 6">
    <name type="scientific">Ramlibacter monticola</name>
    <dbReference type="NCBI Taxonomy" id="1926872"/>
    <lineage>
        <taxon>Bacteria</taxon>
        <taxon>Pseudomonadati</taxon>
        <taxon>Pseudomonadota</taxon>
        <taxon>Betaproteobacteria</taxon>
        <taxon>Burkholderiales</taxon>
        <taxon>Comamonadaceae</taxon>
        <taxon>Ramlibacter</taxon>
    </lineage>
</organism>
<comment type="similarity">
    <text evidence="1 2">Belongs to the small heat shock protein (HSP20) family.</text>
</comment>
<dbReference type="RefSeq" id="WP_201675539.1">
    <property type="nucleotide sequence ID" value="NZ_JAEQNE010000004.1"/>
</dbReference>
<dbReference type="AlphaFoldDB" id="A0A937CU07"/>